<evidence type="ECO:0000313" key="1">
    <source>
        <dbReference type="EMBL" id="GAA4069444.1"/>
    </source>
</evidence>
<sequence length="73" mass="8298">MREELSRISDCRAEALHLVKDVQMAVVLHPCEVLRPIVPTVDRAREFEFAHDSAFLGSGRLVRPLFGTARQRP</sequence>
<protein>
    <submittedName>
        <fullName evidence="1">Uncharacterized protein</fullName>
    </submittedName>
</protein>
<reference evidence="2" key="1">
    <citation type="journal article" date="2019" name="Int. J. Syst. Evol. Microbiol.">
        <title>The Global Catalogue of Microorganisms (GCM) 10K type strain sequencing project: providing services to taxonomists for standard genome sequencing and annotation.</title>
        <authorList>
            <consortium name="The Broad Institute Genomics Platform"/>
            <consortium name="The Broad Institute Genome Sequencing Center for Infectious Disease"/>
            <person name="Wu L."/>
            <person name="Ma J."/>
        </authorList>
    </citation>
    <scope>NUCLEOTIDE SEQUENCE [LARGE SCALE GENOMIC DNA]</scope>
    <source>
        <strain evidence="2">JCM 16702</strain>
    </source>
</reference>
<comment type="caution">
    <text evidence="1">The sequence shown here is derived from an EMBL/GenBank/DDBJ whole genome shotgun (WGS) entry which is preliminary data.</text>
</comment>
<dbReference type="Proteomes" id="UP001500683">
    <property type="component" value="Unassembled WGS sequence"/>
</dbReference>
<name>A0ABP7VKQ9_9ACTN</name>
<gene>
    <name evidence="1" type="ORF">GCM10022214_25810</name>
</gene>
<accession>A0ABP7VKQ9</accession>
<keyword evidence="2" id="KW-1185">Reference proteome</keyword>
<evidence type="ECO:0000313" key="2">
    <source>
        <dbReference type="Proteomes" id="UP001500683"/>
    </source>
</evidence>
<organism evidence="1 2">
    <name type="scientific">Actinomadura miaoliensis</name>
    <dbReference type="NCBI Taxonomy" id="430685"/>
    <lineage>
        <taxon>Bacteria</taxon>
        <taxon>Bacillati</taxon>
        <taxon>Actinomycetota</taxon>
        <taxon>Actinomycetes</taxon>
        <taxon>Streptosporangiales</taxon>
        <taxon>Thermomonosporaceae</taxon>
        <taxon>Actinomadura</taxon>
    </lineage>
</organism>
<proteinExistence type="predicted"/>
<dbReference type="EMBL" id="BAAAZG010000016">
    <property type="protein sequence ID" value="GAA4069444.1"/>
    <property type="molecule type" value="Genomic_DNA"/>
</dbReference>